<evidence type="ECO:0000313" key="2">
    <source>
        <dbReference type="Proteomes" id="UP000006334"/>
    </source>
</evidence>
<dbReference type="EMBL" id="BAEN01000011">
    <property type="protein sequence ID" value="GAC12917.1"/>
    <property type="molecule type" value="Genomic_DNA"/>
</dbReference>
<name>K6Y3S2_9ALTE</name>
<gene>
    <name evidence="1" type="ORF">GLIP_0265</name>
</gene>
<dbReference type="AlphaFoldDB" id="K6Y3S2"/>
<reference evidence="1 2" key="1">
    <citation type="journal article" date="2017" name="Antonie Van Leeuwenhoek">
        <title>Rhizobium rhizosphaerae sp. nov., a novel species isolated from rice rhizosphere.</title>
        <authorList>
            <person name="Zhao J.J."/>
            <person name="Zhang J."/>
            <person name="Zhang R.J."/>
            <person name="Zhang C.W."/>
            <person name="Yin H.Q."/>
            <person name="Zhang X.X."/>
        </authorList>
    </citation>
    <scope>NUCLEOTIDE SEQUENCE [LARGE SCALE GENOMIC DNA]</scope>
    <source>
        <strain evidence="1 2">E3</strain>
    </source>
</reference>
<proteinExistence type="predicted"/>
<evidence type="ECO:0000313" key="1">
    <source>
        <dbReference type="EMBL" id="GAC12917.1"/>
    </source>
</evidence>
<sequence>MHLLRRKLAGVAGFEPTNGGIKTRCLTAWLYPNKNGAEGET</sequence>
<dbReference type="Proteomes" id="UP000006334">
    <property type="component" value="Unassembled WGS sequence"/>
</dbReference>
<protein>
    <submittedName>
        <fullName evidence="1">Uncharacterized protein</fullName>
    </submittedName>
</protein>
<accession>K6Y3S2</accession>
<dbReference type="STRING" id="1127673.GLIP_0265"/>
<organism evidence="1 2">
    <name type="scientific">Aliiglaciecola lipolytica E3</name>
    <dbReference type="NCBI Taxonomy" id="1127673"/>
    <lineage>
        <taxon>Bacteria</taxon>
        <taxon>Pseudomonadati</taxon>
        <taxon>Pseudomonadota</taxon>
        <taxon>Gammaproteobacteria</taxon>
        <taxon>Alteromonadales</taxon>
        <taxon>Alteromonadaceae</taxon>
        <taxon>Aliiglaciecola</taxon>
    </lineage>
</organism>
<comment type="caution">
    <text evidence="1">The sequence shown here is derived from an EMBL/GenBank/DDBJ whole genome shotgun (WGS) entry which is preliminary data.</text>
</comment>
<keyword evidence="2" id="KW-1185">Reference proteome</keyword>